<dbReference type="Gene3D" id="1.25.40.10">
    <property type="entry name" value="Tetratricopeptide repeat domain"/>
    <property type="match status" value="1"/>
</dbReference>
<keyword evidence="9" id="KW-1185">Reference proteome</keyword>
<dbReference type="Gene3D" id="2.60.200.20">
    <property type="match status" value="1"/>
</dbReference>
<dbReference type="EMBL" id="CADCXU010026650">
    <property type="protein sequence ID" value="CAB0013424.1"/>
    <property type="molecule type" value="Genomic_DNA"/>
</dbReference>
<dbReference type="GO" id="GO:0005483">
    <property type="term" value="F:soluble NSF attachment protein activity"/>
    <property type="evidence" value="ECO:0007669"/>
    <property type="project" value="TreeGrafter"/>
</dbReference>
<dbReference type="CDD" id="cd15832">
    <property type="entry name" value="SNAP"/>
    <property type="match status" value="1"/>
</dbReference>
<keyword evidence="4" id="KW-0931">ER-Golgi transport</keyword>
<evidence type="ECO:0000313" key="9">
    <source>
        <dbReference type="Proteomes" id="UP000479000"/>
    </source>
</evidence>
<dbReference type="PANTHER" id="PTHR13768">
    <property type="entry name" value="SOLUBLE NSF ATTACHMENT PROTEIN SNAP"/>
    <property type="match status" value="1"/>
</dbReference>
<dbReference type="Proteomes" id="UP000479000">
    <property type="component" value="Unassembled WGS sequence"/>
</dbReference>
<feature type="compositionally biased region" description="Polar residues" evidence="7">
    <location>
        <begin position="318"/>
        <end position="332"/>
    </location>
</feature>
<dbReference type="GO" id="GO:0006886">
    <property type="term" value="P:intracellular protein transport"/>
    <property type="evidence" value="ECO:0007669"/>
    <property type="project" value="InterPro"/>
</dbReference>
<dbReference type="PANTHER" id="PTHR13768:SF8">
    <property type="entry name" value="ALPHA-SOLUBLE NSF ATTACHMENT PROTEIN"/>
    <property type="match status" value="1"/>
</dbReference>
<dbReference type="GO" id="GO:0005774">
    <property type="term" value="C:vacuolar membrane"/>
    <property type="evidence" value="ECO:0007669"/>
    <property type="project" value="TreeGrafter"/>
</dbReference>
<dbReference type="FunFam" id="1.25.40.10:FF:000028">
    <property type="entry name" value="beta-soluble NSF attachment protein-like isoform X1"/>
    <property type="match status" value="1"/>
</dbReference>
<dbReference type="GO" id="GO:0035494">
    <property type="term" value="P:SNARE complex disassembly"/>
    <property type="evidence" value="ECO:0007669"/>
    <property type="project" value="TreeGrafter"/>
</dbReference>
<feature type="compositionally biased region" description="Basic and acidic residues" evidence="7">
    <location>
        <begin position="240"/>
        <end position="262"/>
    </location>
</feature>
<evidence type="ECO:0000256" key="6">
    <source>
        <dbReference type="ARBA" id="ARBA00023136"/>
    </source>
</evidence>
<feature type="compositionally biased region" description="Low complexity" evidence="7">
    <location>
        <begin position="288"/>
        <end position="316"/>
    </location>
</feature>
<evidence type="ECO:0000256" key="4">
    <source>
        <dbReference type="ARBA" id="ARBA00022892"/>
    </source>
</evidence>
<evidence type="ECO:0000256" key="3">
    <source>
        <dbReference type="ARBA" id="ARBA00022448"/>
    </source>
</evidence>
<gene>
    <name evidence="8" type="ORF">NTEN_LOCUS18035</name>
</gene>
<name>A0A6H5HBY6_9HEMI</name>
<dbReference type="PRINTS" id="PR00448">
    <property type="entry name" value="NSFATTACHMNT"/>
</dbReference>
<dbReference type="InterPro" id="IPR000744">
    <property type="entry name" value="NSF_attach"/>
</dbReference>
<keyword evidence="6" id="KW-0472">Membrane</keyword>
<dbReference type="SUPFAM" id="SSF48452">
    <property type="entry name" value="TPR-like"/>
    <property type="match status" value="1"/>
</dbReference>
<feature type="region of interest" description="Disordered" evidence="7">
    <location>
        <begin position="138"/>
        <end position="387"/>
    </location>
</feature>
<dbReference type="AlphaFoldDB" id="A0A6H5HBY6"/>
<dbReference type="GO" id="GO:0019905">
    <property type="term" value="F:syntaxin binding"/>
    <property type="evidence" value="ECO:0007669"/>
    <property type="project" value="TreeGrafter"/>
</dbReference>
<feature type="compositionally biased region" description="Basic residues" evidence="7">
    <location>
        <begin position="229"/>
        <end position="239"/>
    </location>
</feature>
<comment type="subcellular location">
    <subcellularLocation>
        <location evidence="1">Membrane</location>
        <topology evidence="1">Peripheral membrane protein</topology>
    </subcellularLocation>
</comment>
<dbReference type="Pfam" id="PF14938">
    <property type="entry name" value="SNAP"/>
    <property type="match status" value="1"/>
</dbReference>
<dbReference type="GO" id="GO:0031201">
    <property type="term" value="C:SNARE complex"/>
    <property type="evidence" value="ECO:0007669"/>
    <property type="project" value="TreeGrafter"/>
</dbReference>
<evidence type="ECO:0000256" key="5">
    <source>
        <dbReference type="ARBA" id="ARBA00022927"/>
    </source>
</evidence>
<dbReference type="OrthoDB" id="9984275at2759"/>
<feature type="compositionally biased region" description="Basic and acidic residues" evidence="7">
    <location>
        <begin position="348"/>
        <end position="377"/>
    </location>
</feature>
<feature type="region of interest" description="Disordered" evidence="7">
    <location>
        <begin position="77"/>
        <end position="98"/>
    </location>
</feature>
<proteinExistence type="inferred from homology"/>
<accession>A0A6H5HBY6</accession>
<keyword evidence="3" id="KW-0813">Transport</keyword>
<feature type="compositionally biased region" description="Basic and acidic residues" evidence="7">
    <location>
        <begin position="153"/>
        <end position="180"/>
    </location>
</feature>
<evidence type="ECO:0000313" key="8">
    <source>
        <dbReference type="EMBL" id="CAB0013424.1"/>
    </source>
</evidence>
<reference evidence="8 9" key="1">
    <citation type="submission" date="2020-02" db="EMBL/GenBank/DDBJ databases">
        <authorList>
            <person name="Ferguson B K."/>
        </authorList>
    </citation>
    <scope>NUCLEOTIDE SEQUENCE [LARGE SCALE GENOMIC DNA]</scope>
</reference>
<evidence type="ECO:0000256" key="7">
    <source>
        <dbReference type="SAM" id="MobiDB-lite"/>
    </source>
</evidence>
<feature type="compositionally biased region" description="Basic and acidic residues" evidence="7">
    <location>
        <begin position="187"/>
        <end position="200"/>
    </location>
</feature>
<sequence>MAVLVNQDRIHGKNFRTERFARLGLHKYLRDERWRRKPPTGVFRRRNLSTRTVAYNGFQCQCRQGAKRTKLLYARRSMKESKSKCRRKHREGEPYDERWERESLHDHKDRRYADDRREIDDWRMIDDRRLVEEKHRYRPHPLDPLGNRYYRYPSEERRYRQSSLDDRRRRHNSEEKRGVRENGGGRLHGEEERRREKSGEPRLNGHHHHHHHKRKHKRRHEDDVDGLAKKKKSCRRKRDKVVVAKDPVKDQDAGKTKVDRSRSPSAPSPSPSSSSMSSPSPSPGTNNASKPVTKPSTTKAAAAPSTTAASSSAPKSRPVTNPAPSTVTSKSSWSDEEDLPARYRNNWKRKDSDDEKDKHEESKPVVVKQEGDEKKPGDSAAKPDFGLSGKLVEETNMYKGVLIKYSQPPEARMPKRRWRLYPFKGDQALPTLYIHRQSAYLIATSISPALMESMTSWGARPSIVQPTDWKTRKKIERCKPFQGKNIDNVKKFTINTWAVPRISLTVPSSFLDMDLGRIVLAIPRISSKLSARRSEMADSEQKALQLVAEAEKKLTGNKGFFNSLFGGGSSKVEEAIECYTRAANMFKMAKKWANAGNAFSEAANLHAKVGSRHDAASNYVDAANCYKKSDPNEAVGCLLKSIEIYTDMGRFTMAAKHHQTIAEMFETEAVDLEKAIQHYEQAADYFKGEESNSSANKCMLKVAQYAAQLENYDKAIQIYEGVASSSLDSSLLKYSAKEYFFRAALCHLCVDVLNAQQAIERYNELYPAFQDSRECKLLKVLIDHIEEQNADGFTEAVKDYDSISRLDQWYTTILLRIKKQVNDTSDLR</sequence>
<protein>
    <submittedName>
        <fullName evidence="8">Uncharacterized protein</fullName>
    </submittedName>
</protein>
<feature type="compositionally biased region" description="Basic residues" evidence="7">
    <location>
        <begin position="204"/>
        <end position="219"/>
    </location>
</feature>
<keyword evidence="5" id="KW-0653">Protein transport</keyword>
<comment type="similarity">
    <text evidence="2">Belongs to the SNAP family.</text>
</comment>
<organism evidence="8 9">
    <name type="scientific">Nesidiocoris tenuis</name>
    <dbReference type="NCBI Taxonomy" id="355587"/>
    <lineage>
        <taxon>Eukaryota</taxon>
        <taxon>Metazoa</taxon>
        <taxon>Ecdysozoa</taxon>
        <taxon>Arthropoda</taxon>
        <taxon>Hexapoda</taxon>
        <taxon>Insecta</taxon>
        <taxon>Pterygota</taxon>
        <taxon>Neoptera</taxon>
        <taxon>Paraneoptera</taxon>
        <taxon>Hemiptera</taxon>
        <taxon>Heteroptera</taxon>
        <taxon>Panheteroptera</taxon>
        <taxon>Cimicomorpha</taxon>
        <taxon>Miridae</taxon>
        <taxon>Dicyphina</taxon>
        <taxon>Nesidiocoris</taxon>
    </lineage>
</organism>
<dbReference type="InterPro" id="IPR011990">
    <property type="entry name" value="TPR-like_helical_dom_sf"/>
</dbReference>
<evidence type="ECO:0000256" key="1">
    <source>
        <dbReference type="ARBA" id="ARBA00004170"/>
    </source>
</evidence>
<evidence type="ECO:0000256" key="2">
    <source>
        <dbReference type="ARBA" id="ARBA00010050"/>
    </source>
</evidence>